<evidence type="ECO:0000313" key="1">
    <source>
        <dbReference type="EMBL" id="ATQ43127.1"/>
    </source>
</evidence>
<dbReference type="Proteomes" id="UP000228945">
    <property type="component" value="Chromosome"/>
</dbReference>
<sequence>MPGPTREDVLKVFGGSAIEQPIANPAERHAAPSAAGLVEGDLPIPDILSPLTIPTVGEIDVQVLAGDNLDAISIAERSEPIVDPVIAEVISEAIGATIAVVTTELILPTPAGPIAPAIGAATGAAVGTAVKVALGDEVEVGPGTDPLLDPI</sequence>
<dbReference type="EMBL" id="CP024201">
    <property type="protein sequence ID" value="ATQ43127.1"/>
    <property type="molecule type" value="Genomic_DNA"/>
</dbReference>
<evidence type="ECO:0000313" key="2">
    <source>
        <dbReference type="Proteomes" id="UP000228945"/>
    </source>
</evidence>
<dbReference type="AlphaFoldDB" id="A0A2D2AYX6"/>
<dbReference type="RefSeq" id="WP_099622378.1">
    <property type="nucleotide sequence ID" value="NZ_CP024201.1"/>
</dbReference>
<accession>A0A2D2AYX6</accession>
<name>A0A2D2AYX6_9CAUL</name>
<gene>
    <name evidence="1" type="ORF">CSW64_12230</name>
</gene>
<proteinExistence type="predicted"/>
<organism evidence="1 2">
    <name type="scientific">Caulobacter mirabilis</name>
    <dbReference type="NCBI Taxonomy" id="69666"/>
    <lineage>
        <taxon>Bacteria</taxon>
        <taxon>Pseudomonadati</taxon>
        <taxon>Pseudomonadota</taxon>
        <taxon>Alphaproteobacteria</taxon>
        <taxon>Caulobacterales</taxon>
        <taxon>Caulobacteraceae</taxon>
        <taxon>Caulobacter</taxon>
    </lineage>
</organism>
<keyword evidence="2" id="KW-1185">Reference proteome</keyword>
<protein>
    <submittedName>
        <fullName evidence="1">Uncharacterized protein</fullName>
    </submittedName>
</protein>
<reference evidence="1 2" key="1">
    <citation type="submission" date="2017-10" db="EMBL/GenBank/DDBJ databases">
        <title>Genome sequence of Caulobacter mirabilis FWC38.</title>
        <authorList>
            <person name="Fiebig A."/>
            <person name="Crosson S."/>
        </authorList>
    </citation>
    <scope>NUCLEOTIDE SEQUENCE [LARGE SCALE GENOMIC DNA]</scope>
    <source>
        <strain evidence="1 2">FWC 38</strain>
    </source>
</reference>
<dbReference type="KEGG" id="cmb:CSW64_12230"/>